<dbReference type="SUPFAM" id="SSF51338">
    <property type="entry name" value="Composite domain of metallo-dependent hydrolases"/>
    <property type="match status" value="1"/>
</dbReference>
<dbReference type="PANTHER" id="PTHR43135:SF3">
    <property type="entry name" value="ALPHA-D-RIBOSE 1-METHYLPHOSPHONATE 5-TRIPHOSPHATE DIPHOSPHATASE"/>
    <property type="match status" value="1"/>
</dbReference>
<reference evidence="3" key="1">
    <citation type="submission" date="2021-11" db="EMBL/GenBank/DDBJ databases">
        <title>The complete genome of Massilia sp sp. G4R7.</title>
        <authorList>
            <person name="Liu L."/>
            <person name="Yue J."/>
            <person name="Yuan J."/>
            <person name="Yang F."/>
            <person name="Li L."/>
        </authorList>
    </citation>
    <scope>NUCLEOTIDE SEQUENCE</scope>
    <source>
        <strain evidence="3">G4R7</strain>
    </source>
</reference>
<feature type="domain" description="Amidohydrolase-related" evidence="2">
    <location>
        <begin position="77"/>
        <end position="378"/>
    </location>
</feature>
<protein>
    <submittedName>
        <fullName evidence="3">Amidohydrolase family protein</fullName>
    </submittedName>
</protein>
<evidence type="ECO:0000259" key="2">
    <source>
        <dbReference type="Pfam" id="PF01979"/>
    </source>
</evidence>
<dbReference type="SUPFAM" id="SSF51556">
    <property type="entry name" value="Metallo-dependent hydrolases"/>
    <property type="match status" value="1"/>
</dbReference>
<organism evidence="3 4">
    <name type="scientific">Massilia phyllostachyos</name>
    <dbReference type="NCBI Taxonomy" id="2898585"/>
    <lineage>
        <taxon>Bacteria</taxon>
        <taxon>Pseudomonadati</taxon>
        <taxon>Pseudomonadota</taxon>
        <taxon>Betaproteobacteria</taxon>
        <taxon>Burkholderiales</taxon>
        <taxon>Oxalobacteraceae</taxon>
        <taxon>Telluria group</taxon>
        <taxon>Massilia</taxon>
    </lineage>
</organism>
<name>A0ABS8Q252_9BURK</name>
<dbReference type="Gene3D" id="2.30.40.10">
    <property type="entry name" value="Urease, subunit C, domain 1"/>
    <property type="match status" value="1"/>
</dbReference>
<comment type="caution">
    <text evidence="3">The sequence shown here is derived from an EMBL/GenBank/DDBJ whole genome shotgun (WGS) entry which is preliminary data.</text>
</comment>
<evidence type="ECO:0000256" key="1">
    <source>
        <dbReference type="SAM" id="SignalP"/>
    </source>
</evidence>
<gene>
    <name evidence="3" type="ORF">LQ564_05690</name>
</gene>
<dbReference type="InterPro" id="IPR051781">
    <property type="entry name" value="Metallo-dep_Hydrolase"/>
</dbReference>
<dbReference type="RefSeq" id="WP_231057102.1">
    <property type="nucleotide sequence ID" value="NZ_JAJNOC010000001.1"/>
</dbReference>
<dbReference type="EMBL" id="JAJNOC010000001">
    <property type="protein sequence ID" value="MCD2515805.1"/>
    <property type="molecule type" value="Genomic_DNA"/>
</dbReference>
<sequence length="383" mass="39578">MRAPCRALLALAGALVAGPVAAAEPATLIYAGRVFDSAAGQMVGPRLILVQDGRIAEIGSALAVPPGTRRIDLRAYTVLPGLIESHAHLLVDGAEPGPAVGESLRALRGAAHARSYLEAGYTSVRDLGKSGRYADVALKRAIEEGSVPGPRLFVSGPALVSFAPSGDRRAVRDAEDARTAVREHARQGVDLIRIDADGSAEQPALSLEEMQAAVAEAHAARLKVTAFAASDAGIARALEAGVDAVEQGEGASIETLRRMRQESVPLVPLPPYGERLRQARDEGVALAAGSDAGFGTGAPQERGEAARRVLLAWREAGMAPRDALQAATIHGARLLGVPGLGVLDAGAHADIIAVLGDPMANLDALNRVVFVMKAGRLVKAPAP</sequence>
<accession>A0ABS8Q252</accession>
<keyword evidence="4" id="KW-1185">Reference proteome</keyword>
<proteinExistence type="predicted"/>
<dbReference type="Proteomes" id="UP001179361">
    <property type="component" value="Unassembled WGS sequence"/>
</dbReference>
<evidence type="ECO:0000313" key="4">
    <source>
        <dbReference type="Proteomes" id="UP001179361"/>
    </source>
</evidence>
<dbReference type="InterPro" id="IPR006680">
    <property type="entry name" value="Amidohydro-rel"/>
</dbReference>
<dbReference type="InterPro" id="IPR011059">
    <property type="entry name" value="Metal-dep_hydrolase_composite"/>
</dbReference>
<dbReference type="InterPro" id="IPR032466">
    <property type="entry name" value="Metal_Hydrolase"/>
</dbReference>
<dbReference type="Gene3D" id="3.20.20.140">
    <property type="entry name" value="Metal-dependent hydrolases"/>
    <property type="match status" value="1"/>
</dbReference>
<evidence type="ECO:0000313" key="3">
    <source>
        <dbReference type="EMBL" id="MCD2515805.1"/>
    </source>
</evidence>
<dbReference type="PANTHER" id="PTHR43135">
    <property type="entry name" value="ALPHA-D-RIBOSE 1-METHYLPHOSPHONATE 5-TRIPHOSPHATE DIPHOSPHATASE"/>
    <property type="match status" value="1"/>
</dbReference>
<keyword evidence="1" id="KW-0732">Signal</keyword>
<feature type="chain" id="PRO_5047174191" evidence="1">
    <location>
        <begin position="23"/>
        <end position="383"/>
    </location>
</feature>
<dbReference type="Pfam" id="PF01979">
    <property type="entry name" value="Amidohydro_1"/>
    <property type="match status" value="1"/>
</dbReference>
<feature type="signal peptide" evidence="1">
    <location>
        <begin position="1"/>
        <end position="22"/>
    </location>
</feature>